<keyword evidence="3" id="KW-0808">Transferase</keyword>
<dbReference type="Gene3D" id="3.30.428.10">
    <property type="entry name" value="HIT-like"/>
    <property type="match status" value="1"/>
</dbReference>
<dbReference type="InterPro" id="IPR036265">
    <property type="entry name" value="HIT-like_sf"/>
</dbReference>
<feature type="short sequence motif" description="Histidine triad motif" evidence="1">
    <location>
        <begin position="91"/>
        <end position="95"/>
    </location>
</feature>
<name>A0ABW3JJK2_9FLAO</name>
<accession>A0ABW3JJK2</accession>
<dbReference type="InterPro" id="IPR001310">
    <property type="entry name" value="Histidine_triad_HIT"/>
</dbReference>
<keyword evidence="4" id="KW-1185">Reference proteome</keyword>
<dbReference type="PROSITE" id="PS51084">
    <property type="entry name" value="HIT_2"/>
    <property type="match status" value="1"/>
</dbReference>
<evidence type="ECO:0000313" key="4">
    <source>
        <dbReference type="Proteomes" id="UP001597061"/>
    </source>
</evidence>
<dbReference type="GO" id="GO:0008168">
    <property type="term" value="F:methyltransferase activity"/>
    <property type="evidence" value="ECO:0007669"/>
    <property type="project" value="UniProtKB-KW"/>
</dbReference>
<evidence type="ECO:0000313" key="3">
    <source>
        <dbReference type="EMBL" id="MFD0990266.1"/>
    </source>
</evidence>
<dbReference type="SUPFAM" id="SSF54197">
    <property type="entry name" value="HIT-like"/>
    <property type="match status" value="1"/>
</dbReference>
<comment type="caution">
    <text evidence="3">The sequence shown here is derived from an EMBL/GenBank/DDBJ whole genome shotgun (WGS) entry which is preliminary data.</text>
</comment>
<dbReference type="InterPro" id="IPR011146">
    <property type="entry name" value="HIT-like"/>
</dbReference>
<dbReference type="GO" id="GO:0032259">
    <property type="term" value="P:methylation"/>
    <property type="evidence" value="ECO:0007669"/>
    <property type="project" value="UniProtKB-KW"/>
</dbReference>
<sequence>MATIFTKIVNGEIPCYKIAETDDFLAFLDVNPNAKGHTLCIPKQEVDKIFDLDEALYTGLMQFSRRVAIAIEKAITCKRIGVTVIGLEVPHAHVHLIPLQTMEDARFIQKTKLTPEEFQEVANSIKAYL</sequence>
<dbReference type="EC" id="2.1.1.-" evidence="3"/>
<dbReference type="PANTHER" id="PTHR46648">
    <property type="entry name" value="HIT FAMILY PROTEIN 1"/>
    <property type="match status" value="1"/>
</dbReference>
<dbReference type="RefSeq" id="WP_379925862.1">
    <property type="nucleotide sequence ID" value="NZ_JBHTJI010000001.1"/>
</dbReference>
<dbReference type="Pfam" id="PF01230">
    <property type="entry name" value="HIT"/>
    <property type="match status" value="1"/>
</dbReference>
<gene>
    <name evidence="3" type="ORF">ACFQ1R_09175</name>
</gene>
<dbReference type="EMBL" id="JBHTJI010000001">
    <property type="protein sequence ID" value="MFD0990266.1"/>
    <property type="molecule type" value="Genomic_DNA"/>
</dbReference>
<keyword evidence="3" id="KW-0489">Methyltransferase</keyword>
<evidence type="ECO:0000256" key="1">
    <source>
        <dbReference type="PROSITE-ProRule" id="PRU00464"/>
    </source>
</evidence>
<evidence type="ECO:0000259" key="2">
    <source>
        <dbReference type="PROSITE" id="PS51084"/>
    </source>
</evidence>
<proteinExistence type="predicted"/>
<protein>
    <submittedName>
        <fullName evidence="3">HIT family protein</fullName>
        <ecNumber evidence="3">2.1.1.-</ecNumber>
    </submittedName>
</protein>
<organism evidence="3 4">
    <name type="scientific">Mariniflexile jejuense</name>
    <dbReference type="NCBI Taxonomy" id="1173582"/>
    <lineage>
        <taxon>Bacteria</taxon>
        <taxon>Pseudomonadati</taxon>
        <taxon>Bacteroidota</taxon>
        <taxon>Flavobacteriia</taxon>
        <taxon>Flavobacteriales</taxon>
        <taxon>Flavobacteriaceae</taxon>
        <taxon>Mariniflexile</taxon>
    </lineage>
</organism>
<feature type="domain" description="HIT" evidence="2">
    <location>
        <begin position="4"/>
        <end position="107"/>
    </location>
</feature>
<reference evidence="4" key="1">
    <citation type="journal article" date="2019" name="Int. J. Syst. Evol. Microbiol.">
        <title>The Global Catalogue of Microorganisms (GCM) 10K type strain sequencing project: providing services to taxonomists for standard genome sequencing and annotation.</title>
        <authorList>
            <consortium name="The Broad Institute Genomics Platform"/>
            <consortium name="The Broad Institute Genome Sequencing Center for Infectious Disease"/>
            <person name="Wu L."/>
            <person name="Ma J."/>
        </authorList>
    </citation>
    <scope>NUCLEOTIDE SEQUENCE [LARGE SCALE GENOMIC DNA]</scope>
    <source>
        <strain evidence="4">CCUG 62414</strain>
    </source>
</reference>
<dbReference type="PRINTS" id="PR00332">
    <property type="entry name" value="HISTRIAD"/>
</dbReference>
<dbReference type="PANTHER" id="PTHR46648:SF1">
    <property type="entry name" value="ADENOSINE 5'-MONOPHOSPHORAMIDASE HNT1"/>
    <property type="match status" value="1"/>
</dbReference>
<dbReference type="Proteomes" id="UP001597061">
    <property type="component" value="Unassembled WGS sequence"/>
</dbReference>